<evidence type="ECO:0000256" key="1">
    <source>
        <dbReference type="SAM" id="Phobius"/>
    </source>
</evidence>
<feature type="transmembrane region" description="Helical" evidence="1">
    <location>
        <begin position="235"/>
        <end position="253"/>
    </location>
</feature>
<name>A0A2W5PRL3_9BACT</name>
<evidence type="ECO:0000313" key="3">
    <source>
        <dbReference type="EMBL" id="PZQ45143.1"/>
    </source>
</evidence>
<protein>
    <submittedName>
        <fullName evidence="3">DUF2157 domain-containing protein</fullName>
    </submittedName>
</protein>
<reference evidence="3 4" key="1">
    <citation type="submission" date="2017-08" db="EMBL/GenBank/DDBJ databases">
        <title>Infants hospitalized years apart are colonized by the same room-sourced microbial strains.</title>
        <authorList>
            <person name="Brooks B."/>
            <person name="Olm M.R."/>
            <person name="Firek B.A."/>
            <person name="Baker R."/>
            <person name="Thomas B.C."/>
            <person name="Morowitz M.J."/>
            <person name="Banfield J.F."/>
        </authorList>
    </citation>
    <scope>NUCLEOTIDE SEQUENCE [LARGE SCALE GENOMIC DNA]</scope>
    <source>
        <strain evidence="3">S2_005_002_R2_29</strain>
    </source>
</reference>
<feature type="transmembrane region" description="Helical" evidence="1">
    <location>
        <begin position="82"/>
        <end position="99"/>
    </location>
</feature>
<keyword evidence="1" id="KW-0812">Transmembrane</keyword>
<feature type="transmembrane region" description="Helical" evidence="1">
    <location>
        <begin position="260"/>
        <end position="277"/>
    </location>
</feature>
<comment type="caution">
    <text evidence="3">The sequence shown here is derived from an EMBL/GenBank/DDBJ whole genome shotgun (WGS) entry which is preliminary data.</text>
</comment>
<dbReference type="EMBL" id="QFQB01000061">
    <property type="protein sequence ID" value="PZQ45143.1"/>
    <property type="molecule type" value="Genomic_DNA"/>
</dbReference>
<keyword evidence="1" id="KW-0472">Membrane</keyword>
<proteinExistence type="predicted"/>
<organism evidence="3 4">
    <name type="scientific">Micavibrio aeruginosavorus</name>
    <dbReference type="NCBI Taxonomy" id="349221"/>
    <lineage>
        <taxon>Bacteria</taxon>
        <taxon>Pseudomonadati</taxon>
        <taxon>Bdellovibrionota</taxon>
        <taxon>Bdellovibrionia</taxon>
        <taxon>Bdellovibrionales</taxon>
        <taxon>Pseudobdellovibrionaceae</taxon>
        <taxon>Micavibrio</taxon>
    </lineage>
</organism>
<feature type="transmembrane region" description="Helical" evidence="1">
    <location>
        <begin position="51"/>
        <end position="70"/>
    </location>
</feature>
<feature type="transmembrane region" description="Helical" evidence="1">
    <location>
        <begin position="211"/>
        <end position="229"/>
    </location>
</feature>
<dbReference type="AlphaFoldDB" id="A0A2W5PRL3"/>
<feature type="transmembrane region" description="Helical" evidence="1">
    <location>
        <begin position="188"/>
        <end position="204"/>
    </location>
</feature>
<feature type="transmembrane region" description="Helical" evidence="1">
    <location>
        <begin position="137"/>
        <end position="156"/>
    </location>
</feature>
<feature type="transmembrane region" description="Helical" evidence="1">
    <location>
        <begin position="163"/>
        <end position="182"/>
    </location>
</feature>
<feature type="transmembrane region" description="Helical" evidence="1">
    <location>
        <begin position="111"/>
        <end position="131"/>
    </location>
</feature>
<dbReference type="Proteomes" id="UP000249417">
    <property type="component" value="Unassembled WGS sequence"/>
</dbReference>
<sequence length="320" mass="35301">MDRQVMNTGREQALEQIASLASQYDLSIDDIAVSLNKRDSEVKSGTMLSRVLGYIGGAFIFGGLALFIGMQWETLGSAERVIVTYGCGFVAFVLGLITLNDKRYENASTPLFLSSSALLPTGMFVFLQEYVQGDDTQLAALVVFSLLTFQFMAAFYKFRRTSLLFCGYLFFNTAATILMDRADAPVDVINVAMSASILMVASALDKGPHRAIVPLWYFIGGMFLLLSAYEILQDTPYDLGLFVLSIAMIFFSVHVKSRTLLLVNTLGLFSFLGYYTSKYFADVVGWPIAIIVMGFLMVGTSAAAIKLDRRIKDKESSRVS</sequence>
<feature type="transmembrane region" description="Helical" evidence="1">
    <location>
        <begin position="283"/>
        <end position="305"/>
    </location>
</feature>
<dbReference type="InterPro" id="IPR018677">
    <property type="entry name" value="DUF2157"/>
</dbReference>
<gene>
    <name evidence="3" type="ORF">DI551_08295</name>
</gene>
<feature type="domain" description="DUF2157" evidence="2">
    <location>
        <begin position="34"/>
        <end position="148"/>
    </location>
</feature>
<evidence type="ECO:0000313" key="4">
    <source>
        <dbReference type="Proteomes" id="UP000249417"/>
    </source>
</evidence>
<evidence type="ECO:0000259" key="2">
    <source>
        <dbReference type="Pfam" id="PF09925"/>
    </source>
</evidence>
<dbReference type="Pfam" id="PF09925">
    <property type="entry name" value="DUF2157"/>
    <property type="match status" value="1"/>
</dbReference>
<keyword evidence="1" id="KW-1133">Transmembrane helix</keyword>
<accession>A0A2W5PRL3</accession>